<reference evidence="2" key="1">
    <citation type="journal article" date="2021" name="PeerJ">
        <title>Extensive microbial diversity within the chicken gut microbiome revealed by metagenomics and culture.</title>
        <authorList>
            <person name="Gilroy R."/>
            <person name="Ravi A."/>
            <person name="Getino M."/>
            <person name="Pursley I."/>
            <person name="Horton D.L."/>
            <person name="Alikhan N.F."/>
            <person name="Baker D."/>
            <person name="Gharbi K."/>
            <person name="Hall N."/>
            <person name="Watson M."/>
            <person name="Adriaenssens E.M."/>
            <person name="Foster-Nyarko E."/>
            <person name="Jarju S."/>
            <person name="Secka A."/>
            <person name="Antonio M."/>
            <person name="Oren A."/>
            <person name="Chaudhuri R.R."/>
            <person name="La Ragione R."/>
            <person name="Hildebrand F."/>
            <person name="Pallen M.J."/>
        </authorList>
    </citation>
    <scope>NUCLEOTIDE SEQUENCE</scope>
    <source>
        <strain evidence="2">ChiHjej12B11-24981</strain>
    </source>
</reference>
<organism evidence="2 3">
    <name type="scientific">Candidatus Bacteroides merdipullorum</name>
    <dbReference type="NCBI Taxonomy" id="2838474"/>
    <lineage>
        <taxon>Bacteria</taxon>
        <taxon>Pseudomonadati</taxon>
        <taxon>Bacteroidota</taxon>
        <taxon>Bacteroidia</taxon>
        <taxon>Bacteroidales</taxon>
        <taxon>Bacteroidaceae</taxon>
        <taxon>Bacteroides</taxon>
    </lineage>
</organism>
<accession>A0A9D2A4L6</accession>
<gene>
    <name evidence="2" type="ORF">H9819_03590</name>
</gene>
<dbReference type="AlphaFoldDB" id="A0A9D2A4L6"/>
<dbReference type="InterPro" id="IPR018551">
    <property type="entry name" value="DUF2007"/>
</dbReference>
<evidence type="ECO:0000259" key="1">
    <source>
        <dbReference type="Pfam" id="PF09413"/>
    </source>
</evidence>
<dbReference type="NCBIfam" id="NF040569">
    <property type="entry name" value="DUF2007_rel"/>
    <property type="match status" value="1"/>
</dbReference>
<sequence>MKEAEDKSKLVEVFKGSLWEAELVKGLLKDRGILSTIKDGLVVNVALPETAIDVQVLVNEVDFEAAMDIVRERSSQTLGE</sequence>
<evidence type="ECO:0000313" key="3">
    <source>
        <dbReference type="Proteomes" id="UP000824023"/>
    </source>
</evidence>
<dbReference type="Pfam" id="PF09413">
    <property type="entry name" value="DUF2007"/>
    <property type="match status" value="1"/>
</dbReference>
<protein>
    <submittedName>
        <fullName evidence="2">DUF2007 domain-containing protein</fullName>
    </submittedName>
</protein>
<evidence type="ECO:0000313" key="2">
    <source>
        <dbReference type="EMBL" id="HIZ01321.1"/>
    </source>
</evidence>
<comment type="caution">
    <text evidence="2">The sequence shown here is derived from an EMBL/GenBank/DDBJ whole genome shotgun (WGS) entry which is preliminary data.</text>
</comment>
<name>A0A9D2A4L6_9BACE</name>
<feature type="domain" description="DUF2007" evidence="1">
    <location>
        <begin position="12"/>
        <end position="72"/>
    </location>
</feature>
<proteinExistence type="predicted"/>
<reference evidence="2" key="2">
    <citation type="submission" date="2021-04" db="EMBL/GenBank/DDBJ databases">
        <authorList>
            <person name="Gilroy R."/>
        </authorList>
    </citation>
    <scope>NUCLEOTIDE SEQUENCE</scope>
    <source>
        <strain evidence="2">ChiHjej12B11-24981</strain>
    </source>
</reference>
<dbReference type="Proteomes" id="UP000824023">
    <property type="component" value="Unassembled WGS sequence"/>
</dbReference>
<dbReference type="EMBL" id="DXCK01000052">
    <property type="protein sequence ID" value="HIZ01321.1"/>
    <property type="molecule type" value="Genomic_DNA"/>
</dbReference>